<dbReference type="AlphaFoldDB" id="A0A2H0XW76"/>
<dbReference type="Pfam" id="PF01995">
    <property type="entry name" value="NRD1_2"/>
    <property type="match status" value="1"/>
</dbReference>
<comment type="caution">
    <text evidence="3">The sequence shown here is derived from an EMBL/GenBank/DDBJ whole genome shotgun (WGS) entry which is preliminary data.</text>
</comment>
<proteinExistence type="predicted"/>
<organism evidence="3 4">
    <name type="scientific">Candidatus Saganbacteria bacterium CG08_land_8_20_14_0_20_45_16</name>
    <dbReference type="NCBI Taxonomy" id="2014293"/>
    <lineage>
        <taxon>Bacteria</taxon>
        <taxon>Bacillati</taxon>
        <taxon>Saganbacteria</taxon>
    </lineage>
</organism>
<evidence type="ECO:0000259" key="1">
    <source>
        <dbReference type="Pfam" id="PF01995"/>
    </source>
</evidence>
<dbReference type="PANTHER" id="PTHR41964">
    <property type="entry name" value="GLOBAL NITROGEN REGULATOR NRPR"/>
    <property type="match status" value="1"/>
</dbReference>
<dbReference type="Gene3D" id="3.30.70.1360">
    <property type="entry name" value="mj0159-like"/>
    <property type="match status" value="2"/>
</dbReference>
<sequence>MSIRSFMREIERKTNAILHIIANSEKPIGSKEISIALKKQGIDLTERAIRYHLKIMDEKGLTEIIWKEGRSITELGHAELENALVSDKVGFVISKIESMAYEMDFDLDKKTGKVILNVSLIAKADFLRALKIMKKVFDKKLSMGVLVAVAHEGELLGTFVVPYGKVAFGTICSINLNGILLRYAISVESKFGGMLQIDNYHPLRFTDLISYSGSTLDPLEVFMKSKMTNVGVAAESGAGKIMASFREMPAVARKGALPILRRAEDAGFGNALVIGQPGHSVLGVPVGIGRVGFVVPGGLNPLAALEEEGLATESRALVTLIDYQELRLFCDI</sequence>
<evidence type="ECO:0008006" key="5">
    <source>
        <dbReference type="Google" id="ProtNLM"/>
    </source>
</evidence>
<evidence type="ECO:0000313" key="3">
    <source>
        <dbReference type="EMBL" id="PIS29172.1"/>
    </source>
</evidence>
<dbReference type="InterPro" id="IPR036984">
    <property type="entry name" value="NrpR_dom_sf"/>
</dbReference>
<dbReference type="InterPro" id="IPR002846">
    <property type="entry name" value="NRD"/>
</dbReference>
<name>A0A2H0XW76_UNCSA</name>
<accession>A0A2H0XW76</accession>
<protein>
    <recommendedName>
        <fullName evidence="5">DUF128 domain-containing protein</fullName>
    </recommendedName>
</protein>
<dbReference type="InterPro" id="IPR038982">
    <property type="entry name" value="NrpR"/>
</dbReference>
<dbReference type="InterPro" id="IPR013668">
    <property type="entry name" value="RNase_R_HTH_12"/>
</dbReference>
<gene>
    <name evidence="3" type="ORF">COT42_06085</name>
</gene>
<dbReference type="Proteomes" id="UP000231343">
    <property type="component" value="Unassembled WGS sequence"/>
</dbReference>
<dbReference type="Pfam" id="PF08461">
    <property type="entry name" value="WHD_RNase_R"/>
    <property type="match status" value="1"/>
</dbReference>
<reference evidence="3 4" key="1">
    <citation type="submission" date="2017-09" db="EMBL/GenBank/DDBJ databases">
        <title>Depth-based differentiation of microbial function through sediment-hosted aquifers and enrichment of novel symbionts in the deep terrestrial subsurface.</title>
        <authorList>
            <person name="Probst A.J."/>
            <person name="Ladd B."/>
            <person name="Jarett J.K."/>
            <person name="Geller-Mcgrath D.E."/>
            <person name="Sieber C.M."/>
            <person name="Emerson J.B."/>
            <person name="Anantharaman K."/>
            <person name="Thomas B.C."/>
            <person name="Malmstrom R."/>
            <person name="Stieglmeier M."/>
            <person name="Klingl A."/>
            <person name="Woyke T."/>
            <person name="Ryan C.M."/>
            <person name="Banfield J.F."/>
        </authorList>
    </citation>
    <scope>NUCLEOTIDE SEQUENCE [LARGE SCALE GENOMIC DNA]</scope>
    <source>
        <strain evidence="3">CG08_land_8_20_14_0_20_45_16</strain>
    </source>
</reference>
<evidence type="ECO:0000313" key="4">
    <source>
        <dbReference type="Proteomes" id="UP000231343"/>
    </source>
</evidence>
<evidence type="ECO:0000259" key="2">
    <source>
        <dbReference type="Pfam" id="PF08461"/>
    </source>
</evidence>
<dbReference type="EMBL" id="PEYM01000099">
    <property type="protein sequence ID" value="PIS29172.1"/>
    <property type="molecule type" value="Genomic_DNA"/>
</dbReference>
<dbReference type="PANTHER" id="PTHR41964:SF1">
    <property type="entry name" value="GLOBAL NITROGEN REGULATOR NRPR"/>
    <property type="match status" value="1"/>
</dbReference>
<feature type="domain" description="NrpR regulatory" evidence="1">
    <location>
        <begin position="89"/>
        <end position="326"/>
    </location>
</feature>
<feature type="domain" description="Ribonuclease R winged-helix" evidence="2">
    <location>
        <begin position="16"/>
        <end position="80"/>
    </location>
</feature>